<evidence type="ECO:0000256" key="2">
    <source>
        <dbReference type="SAM" id="SignalP"/>
    </source>
</evidence>
<keyword evidence="1 2" id="KW-0732">Signal</keyword>
<dbReference type="STRING" id="42253.NITMOv2_2665"/>
<gene>
    <name evidence="4" type="ORF">NITMOv2_2665</name>
</gene>
<dbReference type="Pfam" id="PF13505">
    <property type="entry name" value="OMP_b-brl"/>
    <property type="match status" value="1"/>
</dbReference>
<feature type="chain" id="PRO_5005476743" description="Outer membrane protein beta-barrel domain-containing protein" evidence="2">
    <location>
        <begin position="21"/>
        <end position="215"/>
    </location>
</feature>
<evidence type="ECO:0000256" key="1">
    <source>
        <dbReference type="ARBA" id="ARBA00022729"/>
    </source>
</evidence>
<dbReference type="SUPFAM" id="SSF56925">
    <property type="entry name" value="OMPA-like"/>
    <property type="match status" value="1"/>
</dbReference>
<protein>
    <recommendedName>
        <fullName evidence="3">Outer membrane protein beta-barrel domain-containing protein</fullName>
    </recommendedName>
</protein>
<reference evidence="4 5" key="1">
    <citation type="journal article" date="2015" name="Proc. Natl. Acad. Sci. U.S.A.">
        <title>Expanded metabolic versatility of ubiquitous nitrite-oxidizing bacteria from the genus Nitrospira.</title>
        <authorList>
            <person name="Koch H."/>
            <person name="Lucker S."/>
            <person name="Albertsen M."/>
            <person name="Kitzinger K."/>
            <person name="Herbold C."/>
            <person name="Spieck E."/>
            <person name="Nielsen P.H."/>
            <person name="Wagner M."/>
            <person name="Daims H."/>
        </authorList>
    </citation>
    <scope>NUCLEOTIDE SEQUENCE [LARGE SCALE GENOMIC DNA]</scope>
    <source>
        <strain evidence="4 5">NSP M-1</strain>
    </source>
</reference>
<feature type="signal peptide" evidence="2">
    <location>
        <begin position="1"/>
        <end position="20"/>
    </location>
</feature>
<dbReference type="KEGG" id="nmv:NITMOv2_2665"/>
<evidence type="ECO:0000313" key="4">
    <source>
        <dbReference type="EMBL" id="ALA59078.1"/>
    </source>
</evidence>
<dbReference type="OrthoDB" id="9788384at2"/>
<dbReference type="Proteomes" id="UP000069205">
    <property type="component" value="Chromosome"/>
</dbReference>
<name>A0A0K2GDQ4_NITMO</name>
<dbReference type="Gene3D" id="2.40.160.20">
    <property type="match status" value="1"/>
</dbReference>
<proteinExistence type="predicted"/>
<keyword evidence="5" id="KW-1185">Reference proteome</keyword>
<dbReference type="RefSeq" id="WP_053380156.1">
    <property type="nucleotide sequence ID" value="NZ_CP011801.1"/>
</dbReference>
<sequence length="215" mass="22568">MATKGLSYLCVLAVGLGLLAAEPGGAEWYVAGQAGVNFADRLDDIQGTGILRGGTAPDFDLKNALVYGGKIGVYPGNGAVGIELDAFHSSPHLKAFNNPFTGEHIPGAHLGITNVGLNILFRYPGQTFQPYAGIGGAALIARLGDSPTTRSDSDVGFGMNLIAGLRAFVTPYVAVFTEYKYTRGNLVFDQAFPAGGGFSGDYRAQHVVFGISYHF</sequence>
<organism evidence="4 5">
    <name type="scientific">Nitrospira moscoviensis</name>
    <dbReference type="NCBI Taxonomy" id="42253"/>
    <lineage>
        <taxon>Bacteria</taxon>
        <taxon>Pseudomonadati</taxon>
        <taxon>Nitrospirota</taxon>
        <taxon>Nitrospiria</taxon>
        <taxon>Nitrospirales</taxon>
        <taxon>Nitrospiraceae</taxon>
        <taxon>Nitrospira</taxon>
    </lineage>
</organism>
<dbReference type="PATRIC" id="fig|42253.5.peg.2636"/>
<accession>A0A0K2GDQ4</accession>
<dbReference type="AlphaFoldDB" id="A0A0K2GDQ4"/>
<feature type="domain" description="Outer membrane protein beta-barrel" evidence="3">
    <location>
        <begin position="11"/>
        <end position="215"/>
    </location>
</feature>
<dbReference type="EMBL" id="CP011801">
    <property type="protein sequence ID" value="ALA59078.1"/>
    <property type="molecule type" value="Genomic_DNA"/>
</dbReference>
<evidence type="ECO:0000313" key="5">
    <source>
        <dbReference type="Proteomes" id="UP000069205"/>
    </source>
</evidence>
<dbReference type="InterPro" id="IPR027385">
    <property type="entry name" value="Beta-barrel_OMP"/>
</dbReference>
<dbReference type="InterPro" id="IPR011250">
    <property type="entry name" value="OMP/PagP_B-barrel"/>
</dbReference>
<evidence type="ECO:0000259" key="3">
    <source>
        <dbReference type="Pfam" id="PF13505"/>
    </source>
</evidence>